<name>A0A918CH27_9DEIO</name>
<dbReference type="Pfam" id="PF11026">
    <property type="entry name" value="DUF2721"/>
    <property type="match status" value="1"/>
</dbReference>
<dbReference type="AlphaFoldDB" id="A0A918CH27"/>
<comment type="caution">
    <text evidence="3">The sequence shown here is derived from an EMBL/GenBank/DDBJ whole genome shotgun (WGS) entry which is preliminary data.</text>
</comment>
<gene>
    <name evidence="3" type="ORF">GCM10008957_40600</name>
</gene>
<feature type="transmembrane region" description="Helical" evidence="2">
    <location>
        <begin position="6"/>
        <end position="27"/>
    </location>
</feature>
<protein>
    <recommendedName>
        <fullName evidence="5">DUF2721 domain-containing protein</fullName>
    </recommendedName>
</protein>
<organism evidence="3 4">
    <name type="scientific">Deinococcus ruber</name>
    <dbReference type="NCBI Taxonomy" id="1848197"/>
    <lineage>
        <taxon>Bacteria</taxon>
        <taxon>Thermotogati</taxon>
        <taxon>Deinococcota</taxon>
        <taxon>Deinococci</taxon>
        <taxon>Deinococcales</taxon>
        <taxon>Deinococcaceae</taxon>
        <taxon>Deinococcus</taxon>
    </lineage>
</organism>
<evidence type="ECO:0000256" key="1">
    <source>
        <dbReference type="SAM" id="MobiDB-lite"/>
    </source>
</evidence>
<feature type="compositionally biased region" description="Polar residues" evidence="1">
    <location>
        <begin position="174"/>
        <end position="185"/>
    </location>
</feature>
<dbReference type="InterPro" id="IPR021279">
    <property type="entry name" value="DUF2721"/>
</dbReference>
<feature type="transmembrane region" description="Helical" evidence="2">
    <location>
        <begin position="114"/>
        <end position="133"/>
    </location>
</feature>
<dbReference type="RefSeq" id="WP_189092327.1">
    <property type="nucleotide sequence ID" value="NZ_BMQL01000034.1"/>
</dbReference>
<feature type="region of interest" description="Disordered" evidence="1">
    <location>
        <begin position="166"/>
        <end position="185"/>
    </location>
</feature>
<proteinExistence type="predicted"/>
<accession>A0A918CH27</accession>
<feature type="transmembrane region" description="Helical" evidence="2">
    <location>
        <begin position="88"/>
        <end position="108"/>
    </location>
</feature>
<evidence type="ECO:0000313" key="3">
    <source>
        <dbReference type="EMBL" id="GGR24825.1"/>
    </source>
</evidence>
<reference evidence="3" key="2">
    <citation type="submission" date="2020-09" db="EMBL/GenBank/DDBJ databases">
        <authorList>
            <person name="Sun Q."/>
            <person name="Ohkuma M."/>
        </authorList>
    </citation>
    <scope>NUCLEOTIDE SEQUENCE</scope>
    <source>
        <strain evidence="3">JCM 31311</strain>
    </source>
</reference>
<keyword evidence="4" id="KW-1185">Reference proteome</keyword>
<keyword evidence="2" id="KW-1133">Transmembrane helix</keyword>
<evidence type="ECO:0008006" key="5">
    <source>
        <dbReference type="Google" id="ProtNLM"/>
    </source>
</evidence>
<sequence length="185" mass="20240">MAASSFSVLSAMITPAVLIGACGTLILSTSNRLGRMTDRVRSLTERFKELVTPQGQREPLARDEKHLIMAQLPKLTQRVRLLQRSLSAFYASVGLFVMTSVLTGGSALLGLNVLLFPVLLAMLGAAFLLYASLQLVSEAQLSYQTTREEMGFLERLGQHYANLYDDPQLPSPQVPSAQQKSAEQP</sequence>
<dbReference type="EMBL" id="BMQL01000034">
    <property type="protein sequence ID" value="GGR24825.1"/>
    <property type="molecule type" value="Genomic_DNA"/>
</dbReference>
<dbReference type="Proteomes" id="UP000603865">
    <property type="component" value="Unassembled WGS sequence"/>
</dbReference>
<evidence type="ECO:0000313" key="4">
    <source>
        <dbReference type="Proteomes" id="UP000603865"/>
    </source>
</evidence>
<reference evidence="3" key="1">
    <citation type="journal article" date="2014" name="Int. J. Syst. Evol. Microbiol.">
        <title>Complete genome sequence of Corynebacterium casei LMG S-19264T (=DSM 44701T), isolated from a smear-ripened cheese.</title>
        <authorList>
            <consortium name="US DOE Joint Genome Institute (JGI-PGF)"/>
            <person name="Walter F."/>
            <person name="Albersmeier A."/>
            <person name="Kalinowski J."/>
            <person name="Ruckert C."/>
        </authorList>
    </citation>
    <scope>NUCLEOTIDE SEQUENCE</scope>
    <source>
        <strain evidence="3">JCM 31311</strain>
    </source>
</reference>
<evidence type="ECO:0000256" key="2">
    <source>
        <dbReference type="SAM" id="Phobius"/>
    </source>
</evidence>
<keyword evidence="2" id="KW-0812">Transmembrane</keyword>
<keyword evidence="2" id="KW-0472">Membrane</keyword>